<evidence type="ECO:0000259" key="7">
    <source>
        <dbReference type="Pfam" id="PF18052"/>
    </source>
</evidence>
<gene>
    <name evidence="10" type="primary">RGA1</name>
    <name evidence="10" type="ORF">SDJN03_20920</name>
</gene>
<keyword evidence="11" id="KW-1185">Reference proteome</keyword>
<dbReference type="GO" id="GO:0043531">
    <property type="term" value="F:ADP binding"/>
    <property type="evidence" value="ECO:0007669"/>
    <property type="project" value="InterPro"/>
</dbReference>
<feature type="domain" description="Disease resistance R13L4/SHOC-2-like LRR" evidence="9">
    <location>
        <begin position="579"/>
        <end position="779"/>
    </location>
</feature>
<dbReference type="Pfam" id="PF23598">
    <property type="entry name" value="LRR_14"/>
    <property type="match status" value="1"/>
</dbReference>
<sequence>MAGFLDSMAGNLLGRIIGAAGRPEFCHIRSELRNLETTVSNLKSGLRDAEKKQASDKELDDLLKQLKHAFSMADDLLEVLECDYLKWRVQNRKNDVDKKGFQFFSCFSSNFLVSATKTAAEIDEITKTLDTIEKTLSEFSLVEDENEHIKRLRSEMSLRSSITGSQVFSRFLHLKKEAILSDNFDYIVGRDEAKQSIIDELLKDEDDEQKSRLILSIHGDGGMGKTALAKLVYNDNEVFDHFDKSMWICVSEDFDVRRIRREVLSSATGEKVSDVLTDSRLLIRLKRSFAGRKLLLVLDDFGALDPDRVSELEKLVKMGANGSKIMITTRSEQTVQDSATYKVEKLDEEKSMVLFEQTFGSKNLTENMTRIHSELKKELVPKCGGVPLAIKSLAGLLSSEASYGVEWLDVTAFSEKWKQEEVKEGGCVLHALRLSYDLMPSYLKPCFLCFSLLPKDYVFYSFELIQLWIAQEILHSDSKDPEVVGEQYFNELWSRGLLEDVEEHALGYWFKIHSLVHDLAVQQASKEQQDLEFLHQLSFVDCNNKDLPGATCDKICVLSIPVGGGVEPKINGVPLFKCITKFRQLRVLYLCNSSLEEIPTSIDTLTHLRYLDLRGSRRLKRLPESICKLQSLQTLILAFCSELEELPKDIGNLISLRFLWIQTKQASLGKDGIGSLTSLRFLAIGGSKNLTRLFDDIDRLNLLQTLIIYDCKSLLTLPKGMESLSTLCNMALWGCEQLKWTISLELLRFKKLILRGLPAFAIFPTWLNRFDSDLEVLEVGEFPTLRILPFWLPNLWELRILGISNCPRLEGRMPLYMDNCDKMEELRITFCGMFGKNAMNESNHEEWGISHISTIYVDAKRINPRVTSIDEHEAAGGAEVRHGVDNDEQESDAQHVGFNNDAGVKSKQDGIGSDTHESIGTRQDNGAAEDGRVGAGQTGQGEHDRATNDDHLEANIGSDIGTGRPLKPEYDKANNDSHVGTGQAVGEKVDEVGYDRLLGTEQPLGEEQVDPNVGTRHNVRAKQDVITDQSHAGAKLGRANENGDTEVDRVGSEQTMVITVEGF</sequence>
<feature type="compositionally biased region" description="Basic and acidic residues" evidence="5">
    <location>
        <begin position="966"/>
        <end position="975"/>
    </location>
</feature>
<accession>A0AAV6MHX7</accession>
<organism evidence="10 11">
    <name type="scientific">Cucurbita argyrosperma subsp. sororia</name>
    <dbReference type="NCBI Taxonomy" id="37648"/>
    <lineage>
        <taxon>Eukaryota</taxon>
        <taxon>Viridiplantae</taxon>
        <taxon>Streptophyta</taxon>
        <taxon>Embryophyta</taxon>
        <taxon>Tracheophyta</taxon>
        <taxon>Spermatophyta</taxon>
        <taxon>Magnoliopsida</taxon>
        <taxon>eudicotyledons</taxon>
        <taxon>Gunneridae</taxon>
        <taxon>Pentapetalae</taxon>
        <taxon>rosids</taxon>
        <taxon>fabids</taxon>
        <taxon>Cucurbitales</taxon>
        <taxon>Cucurbitaceae</taxon>
        <taxon>Cucurbiteae</taxon>
        <taxon>Cucurbita</taxon>
    </lineage>
</organism>
<feature type="compositionally biased region" description="Basic and acidic residues" evidence="5">
    <location>
        <begin position="904"/>
        <end position="919"/>
    </location>
</feature>
<evidence type="ECO:0000313" key="10">
    <source>
        <dbReference type="EMBL" id="KAG6580918.1"/>
    </source>
</evidence>
<name>A0AAV6MHX7_9ROSI</name>
<proteinExistence type="predicted"/>
<dbReference type="GO" id="GO:0006952">
    <property type="term" value="P:defense response"/>
    <property type="evidence" value="ECO:0007669"/>
    <property type="project" value="UniProtKB-KW"/>
</dbReference>
<keyword evidence="2" id="KW-0547">Nucleotide-binding</keyword>
<feature type="domain" description="NB-ARC" evidence="6">
    <location>
        <begin position="192"/>
        <end position="363"/>
    </location>
</feature>
<feature type="non-terminal residue" evidence="10">
    <location>
        <position position="1"/>
    </location>
</feature>
<evidence type="ECO:0000259" key="6">
    <source>
        <dbReference type="Pfam" id="PF00931"/>
    </source>
</evidence>
<evidence type="ECO:0000313" key="11">
    <source>
        <dbReference type="Proteomes" id="UP000685013"/>
    </source>
</evidence>
<dbReference type="Pfam" id="PF18052">
    <property type="entry name" value="Rx_N"/>
    <property type="match status" value="1"/>
</dbReference>
<comment type="caution">
    <text evidence="10">The sequence shown here is derived from an EMBL/GenBank/DDBJ whole genome shotgun (WGS) entry which is preliminary data.</text>
</comment>
<evidence type="ECO:0000259" key="8">
    <source>
        <dbReference type="Pfam" id="PF23559"/>
    </source>
</evidence>
<feature type="domain" description="Disease resistance protein winged helix" evidence="8">
    <location>
        <begin position="453"/>
        <end position="520"/>
    </location>
</feature>
<keyword evidence="3" id="KW-0611">Plant defense</keyword>
<evidence type="ECO:0000259" key="9">
    <source>
        <dbReference type="Pfam" id="PF23598"/>
    </source>
</evidence>
<evidence type="ECO:0000256" key="4">
    <source>
        <dbReference type="ARBA" id="ARBA00022840"/>
    </source>
</evidence>
<dbReference type="InterPro" id="IPR041118">
    <property type="entry name" value="Rx_N"/>
</dbReference>
<dbReference type="Proteomes" id="UP000685013">
    <property type="component" value="Chromosome 14"/>
</dbReference>
<dbReference type="PANTHER" id="PTHR36766">
    <property type="entry name" value="PLANT BROAD-SPECTRUM MILDEW RESISTANCE PROTEIN RPW8"/>
    <property type="match status" value="1"/>
</dbReference>
<dbReference type="Pfam" id="PF23559">
    <property type="entry name" value="WHD_DRP"/>
    <property type="match status" value="1"/>
</dbReference>
<feature type="compositionally biased region" description="Basic and acidic residues" evidence="5">
    <location>
        <begin position="941"/>
        <end position="953"/>
    </location>
</feature>
<dbReference type="Pfam" id="PF00931">
    <property type="entry name" value="NB-ARC"/>
    <property type="match status" value="1"/>
</dbReference>
<dbReference type="InterPro" id="IPR002182">
    <property type="entry name" value="NB-ARC"/>
</dbReference>
<evidence type="ECO:0000256" key="5">
    <source>
        <dbReference type="SAM" id="MobiDB-lite"/>
    </source>
</evidence>
<dbReference type="GO" id="GO:0005524">
    <property type="term" value="F:ATP binding"/>
    <property type="evidence" value="ECO:0007669"/>
    <property type="project" value="UniProtKB-KW"/>
</dbReference>
<evidence type="ECO:0000256" key="3">
    <source>
        <dbReference type="ARBA" id="ARBA00022821"/>
    </source>
</evidence>
<dbReference type="AlphaFoldDB" id="A0AAV6MHX7"/>
<dbReference type="InterPro" id="IPR055414">
    <property type="entry name" value="LRR_R13L4/SHOC2-like"/>
</dbReference>
<reference evidence="10 11" key="1">
    <citation type="journal article" date="2021" name="Hortic Res">
        <title>The domestication of Cucurbita argyrosperma as revealed by the genome of its wild relative.</title>
        <authorList>
            <person name="Barrera-Redondo J."/>
            <person name="Sanchez-de la Vega G."/>
            <person name="Aguirre-Liguori J.A."/>
            <person name="Castellanos-Morales G."/>
            <person name="Gutierrez-Guerrero Y.T."/>
            <person name="Aguirre-Dugua X."/>
            <person name="Aguirre-Planter E."/>
            <person name="Tenaillon M.I."/>
            <person name="Lira-Saade R."/>
            <person name="Eguiarte L.E."/>
        </authorList>
    </citation>
    <scope>NUCLEOTIDE SEQUENCE [LARGE SCALE GENOMIC DNA]</scope>
    <source>
        <strain evidence="10">JBR-2021</strain>
    </source>
</reference>
<feature type="domain" description="Disease resistance N-terminal" evidence="7">
    <location>
        <begin position="26"/>
        <end position="93"/>
    </location>
</feature>
<dbReference type="InterPro" id="IPR058922">
    <property type="entry name" value="WHD_DRP"/>
</dbReference>
<protein>
    <submittedName>
        <fullName evidence="10">Disease resistance protein RGA1</fullName>
    </submittedName>
</protein>
<evidence type="ECO:0000256" key="2">
    <source>
        <dbReference type="ARBA" id="ARBA00022741"/>
    </source>
</evidence>
<keyword evidence="1" id="KW-0677">Repeat</keyword>
<feature type="region of interest" description="Disordered" evidence="5">
    <location>
        <begin position="898"/>
        <end position="981"/>
    </location>
</feature>
<evidence type="ECO:0000256" key="1">
    <source>
        <dbReference type="ARBA" id="ARBA00022737"/>
    </source>
</evidence>
<dbReference type="EMBL" id="JAGKQH010000014">
    <property type="protein sequence ID" value="KAG6580918.1"/>
    <property type="molecule type" value="Genomic_DNA"/>
</dbReference>
<dbReference type="PANTHER" id="PTHR36766:SF61">
    <property type="entry name" value="NB-ARC DOMAIN DISEASE RESISTANCE PROTEIN"/>
    <property type="match status" value="1"/>
</dbReference>
<feature type="region of interest" description="Disordered" evidence="5">
    <location>
        <begin position="1026"/>
        <end position="1054"/>
    </location>
</feature>
<keyword evidence="4" id="KW-0067">ATP-binding</keyword>